<proteinExistence type="predicted"/>
<evidence type="ECO:0000313" key="3">
    <source>
        <dbReference type="Proteomes" id="UP000562045"/>
    </source>
</evidence>
<keyword evidence="1" id="KW-1133">Transmembrane helix</keyword>
<feature type="transmembrane region" description="Helical" evidence="1">
    <location>
        <begin position="123"/>
        <end position="140"/>
    </location>
</feature>
<keyword evidence="1" id="KW-0812">Transmembrane</keyword>
<name>A0A7Z0CKR3_9ACTN</name>
<comment type="caution">
    <text evidence="2">The sequence shown here is derived from an EMBL/GenBank/DDBJ whole genome shotgun (WGS) entry which is preliminary data.</text>
</comment>
<accession>A0A7Z0CKR3</accession>
<feature type="transmembrane region" description="Helical" evidence="1">
    <location>
        <begin position="81"/>
        <end position="103"/>
    </location>
</feature>
<dbReference type="Pfam" id="PF09490">
    <property type="entry name" value="CbtA"/>
    <property type="match status" value="1"/>
</dbReference>
<dbReference type="EMBL" id="JACBZM010000001">
    <property type="protein sequence ID" value="NYI45016.1"/>
    <property type="molecule type" value="Genomic_DNA"/>
</dbReference>
<keyword evidence="1" id="KW-0472">Membrane</keyword>
<feature type="transmembrane region" description="Helical" evidence="1">
    <location>
        <begin position="194"/>
        <end position="214"/>
    </location>
</feature>
<reference evidence="2 3" key="1">
    <citation type="submission" date="2020-07" db="EMBL/GenBank/DDBJ databases">
        <title>Sequencing the genomes of 1000 actinobacteria strains.</title>
        <authorList>
            <person name="Klenk H.-P."/>
        </authorList>
    </citation>
    <scope>NUCLEOTIDE SEQUENCE [LARGE SCALE GENOMIC DNA]</scope>
    <source>
        <strain evidence="2 3">DSM 15131</strain>
    </source>
</reference>
<feature type="transmembrane region" description="Helical" evidence="1">
    <location>
        <begin position="152"/>
        <end position="174"/>
    </location>
</feature>
<dbReference type="AlphaFoldDB" id="A0A7Z0CKR3"/>
<feature type="transmembrane region" description="Helical" evidence="1">
    <location>
        <begin position="47"/>
        <end position="69"/>
    </location>
</feature>
<dbReference type="Proteomes" id="UP000562045">
    <property type="component" value="Unassembled WGS sequence"/>
</dbReference>
<sequence length="233" mass="23827">MAVEPVLSRAIALEGAGADAHDHAGSEGAHSHSHEAGEVVTRLQQQIGGTLTVIIVAALMGLAFSVVYARSRHRLPGRTDLGKSTALGMLAFVVMALLPALVIPANPPGVGDPDTVNYRTLCYFVVIGLGVLVVGAAFGTQRFLERRGTSLGLTWLAVAAVATLGAGAVLLFAPGPADVVPGSVPAALLWDFRVGSLAQLGAMWGVIGLVHGAVTHRAEVARPGAGRPMAVRA</sequence>
<gene>
    <name evidence="2" type="ORF">BJ993_002096</name>
</gene>
<dbReference type="InterPro" id="IPR012666">
    <property type="entry name" value="CbtA_put"/>
</dbReference>
<evidence type="ECO:0000256" key="1">
    <source>
        <dbReference type="SAM" id="Phobius"/>
    </source>
</evidence>
<protein>
    <submittedName>
        <fullName evidence="2">Putative cobalt transporter CbtA</fullName>
    </submittedName>
</protein>
<evidence type="ECO:0000313" key="2">
    <source>
        <dbReference type="EMBL" id="NYI45016.1"/>
    </source>
</evidence>
<organism evidence="2 3">
    <name type="scientific">Nocardioides aromaticivorans</name>
    <dbReference type="NCBI Taxonomy" id="200618"/>
    <lineage>
        <taxon>Bacteria</taxon>
        <taxon>Bacillati</taxon>
        <taxon>Actinomycetota</taxon>
        <taxon>Actinomycetes</taxon>
        <taxon>Propionibacteriales</taxon>
        <taxon>Nocardioidaceae</taxon>
        <taxon>Nocardioides</taxon>
    </lineage>
</organism>